<protein>
    <submittedName>
        <fullName evidence="2">Uncharacterized protein</fullName>
    </submittedName>
</protein>
<feature type="region of interest" description="Disordered" evidence="1">
    <location>
        <begin position="24"/>
        <end position="47"/>
    </location>
</feature>
<sequence length="134" mass="14305">MSRSYYVMEGEGDGLARRKTWGRGNGLVPADAEDGGRNWRDWNGGTKPTVEATQEGSLGVLSSLHGPCVGTTAPGAAGSRVRIEDDNIRTPIRRMAAPGLFYSRRPLSILLPPLVVVEPATLPDVEPISSPPLL</sequence>
<proteinExistence type="predicted"/>
<evidence type="ECO:0000256" key="1">
    <source>
        <dbReference type="SAM" id="MobiDB-lite"/>
    </source>
</evidence>
<dbReference type="EMBL" id="QPFP01000264">
    <property type="protein sequence ID" value="TEB18377.1"/>
    <property type="molecule type" value="Genomic_DNA"/>
</dbReference>
<dbReference type="AlphaFoldDB" id="A0A4Y7SAR9"/>
<accession>A0A4Y7SAR9</accession>
<organism evidence="2 3">
    <name type="scientific">Coprinellus micaceus</name>
    <name type="common">Glistening ink-cap mushroom</name>
    <name type="synonym">Coprinus micaceus</name>
    <dbReference type="NCBI Taxonomy" id="71717"/>
    <lineage>
        <taxon>Eukaryota</taxon>
        <taxon>Fungi</taxon>
        <taxon>Dikarya</taxon>
        <taxon>Basidiomycota</taxon>
        <taxon>Agaricomycotina</taxon>
        <taxon>Agaricomycetes</taxon>
        <taxon>Agaricomycetidae</taxon>
        <taxon>Agaricales</taxon>
        <taxon>Agaricineae</taxon>
        <taxon>Psathyrellaceae</taxon>
        <taxon>Coprinellus</taxon>
    </lineage>
</organism>
<evidence type="ECO:0000313" key="2">
    <source>
        <dbReference type="EMBL" id="TEB18377.1"/>
    </source>
</evidence>
<reference evidence="2 3" key="1">
    <citation type="journal article" date="2019" name="Nat. Ecol. Evol.">
        <title>Megaphylogeny resolves global patterns of mushroom evolution.</title>
        <authorList>
            <person name="Varga T."/>
            <person name="Krizsan K."/>
            <person name="Foldi C."/>
            <person name="Dima B."/>
            <person name="Sanchez-Garcia M."/>
            <person name="Sanchez-Ramirez S."/>
            <person name="Szollosi G.J."/>
            <person name="Szarkandi J.G."/>
            <person name="Papp V."/>
            <person name="Albert L."/>
            <person name="Andreopoulos W."/>
            <person name="Angelini C."/>
            <person name="Antonin V."/>
            <person name="Barry K.W."/>
            <person name="Bougher N.L."/>
            <person name="Buchanan P."/>
            <person name="Buyck B."/>
            <person name="Bense V."/>
            <person name="Catcheside P."/>
            <person name="Chovatia M."/>
            <person name="Cooper J."/>
            <person name="Damon W."/>
            <person name="Desjardin D."/>
            <person name="Finy P."/>
            <person name="Geml J."/>
            <person name="Haridas S."/>
            <person name="Hughes K."/>
            <person name="Justo A."/>
            <person name="Karasinski D."/>
            <person name="Kautmanova I."/>
            <person name="Kiss B."/>
            <person name="Kocsube S."/>
            <person name="Kotiranta H."/>
            <person name="LaButti K.M."/>
            <person name="Lechner B.E."/>
            <person name="Liimatainen K."/>
            <person name="Lipzen A."/>
            <person name="Lukacs Z."/>
            <person name="Mihaltcheva S."/>
            <person name="Morgado L.N."/>
            <person name="Niskanen T."/>
            <person name="Noordeloos M.E."/>
            <person name="Ohm R.A."/>
            <person name="Ortiz-Santana B."/>
            <person name="Ovrebo C."/>
            <person name="Racz N."/>
            <person name="Riley R."/>
            <person name="Savchenko A."/>
            <person name="Shiryaev A."/>
            <person name="Soop K."/>
            <person name="Spirin V."/>
            <person name="Szebenyi C."/>
            <person name="Tomsovsky M."/>
            <person name="Tulloss R.E."/>
            <person name="Uehling J."/>
            <person name="Grigoriev I.V."/>
            <person name="Vagvolgyi C."/>
            <person name="Papp T."/>
            <person name="Martin F.M."/>
            <person name="Miettinen O."/>
            <person name="Hibbett D.S."/>
            <person name="Nagy L.G."/>
        </authorList>
    </citation>
    <scope>NUCLEOTIDE SEQUENCE [LARGE SCALE GENOMIC DNA]</scope>
    <source>
        <strain evidence="2 3">FP101781</strain>
    </source>
</reference>
<comment type="caution">
    <text evidence="2">The sequence shown here is derived from an EMBL/GenBank/DDBJ whole genome shotgun (WGS) entry which is preliminary data.</text>
</comment>
<name>A0A4Y7SAR9_COPMI</name>
<keyword evidence="3" id="KW-1185">Reference proteome</keyword>
<dbReference type="Proteomes" id="UP000298030">
    <property type="component" value="Unassembled WGS sequence"/>
</dbReference>
<gene>
    <name evidence="2" type="ORF">FA13DRAFT_633496</name>
</gene>
<evidence type="ECO:0000313" key="3">
    <source>
        <dbReference type="Proteomes" id="UP000298030"/>
    </source>
</evidence>